<gene>
    <name evidence="1" type="ORF">RJT34_16662</name>
</gene>
<evidence type="ECO:0000313" key="1">
    <source>
        <dbReference type="EMBL" id="KAK7293788.1"/>
    </source>
</evidence>
<accession>A0AAN9J9M0</accession>
<name>A0AAN9J9M0_CLITE</name>
<dbReference type="EMBL" id="JAYKXN010000004">
    <property type="protein sequence ID" value="KAK7293788.1"/>
    <property type="molecule type" value="Genomic_DNA"/>
</dbReference>
<sequence length="127" mass="13777">MEDTTRIPKGHVEDLTYLEPRHLAFEILNAPLRKIATMATPDLRNDIIRVGCAAAIPVATPVITHFIARDYPNLAHPHLGSGSTSGSQGQCMDPDRFVTYLAWPRDRAFPTGGGEATDVVVGATILQ</sequence>
<protein>
    <submittedName>
        <fullName evidence="1">Uncharacterized protein</fullName>
    </submittedName>
</protein>
<dbReference type="AlphaFoldDB" id="A0AAN9J9M0"/>
<dbReference type="Proteomes" id="UP001359559">
    <property type="component" value="Unassembled WGS sequence"/>
</dbReference>
<proteinExistence type="predicted"/>
<organism evidence="1 2">
    <name type="scientific">Clitoria ternatea</name>
    <name type="common">Butterfly pea</name>
    <dbReference type="NCBI Taxonomy" id="43366"/>
    <lineage>
        <taxon>Eukaryota</taxon>
        <taxon>Viridiplantae</taxon>
        <taxon>Streptophyta</taxon>
        <taxon>Embryophyta</taxon>
        <taxon>Tracheophyta</taxon>
        <taxon>Spermatophyta</taxon>
        <taxon>Magnoliopsida</taxon>
        <taxon>eudicotyledons</taxon>
        <taxon>Gunneridae</taxon>
        <taxon>Pentapetalae</taxon>
        <taxon>rosids</taxon>
        <taxon>fabids</taxon>
        <taxon>Fabales</taxon>
        <taxon>Fabaceae</taxon>
        <taxon>Papilionoideae</taxon>
        <taxon>50 kb inversion clade</taxon>
        <taxon>NPAAA clade</taxon>
        <taxon>indigoferoid/millettioid clade</taxon>
        <taxon>Phaseoleae</taxon>
        <taxon>Clitoria</taxon>
    </lineage>
</organism>
<reference evidence="1 2" key="1">
    <citation type="submission" date="2024-01" db="EMBL/GenBank/DDBJ databases">
        <title>The genomes of 5 underutilized Papilionoideae crops provide insights into root nodulation and disease resistance.</title>
        <authorList>
            <person name="Yuan L."/>
        </authorList>
    </citation>
    <scope>NUCLEOTIDE SEQUENCE [LARGE SCALE GENOMIC DNA]</scope>
    <source>
        <strain evidence="1">LY-2023</strain>
        <tissue evidence="1">Leaf</tissue>
    </source>
</reference>
<evidence type="ECO:0000313" key="2">
    <source>
        <dbReference type="Proteomes" id="UP001359559"/>
    </source>
</evidence>
<keyword evidence="2" id="KW-1185">Reference proteome</keyword>
<comment type="caution">
    <text evidence="1">The sequence shown here is derived from an EMBL/GenBank/DDBJ whole genome shotgun (WGS) entry which is preliminary data.</text>
</comment>